<dbReference type="InterPro" id="IPR002939">
    <property type="entry name" value="DnaJ_C"/>
</dbReference>
<evidence type="ECO:0000313" key="3">
    <source>
        <dbReference type="EMBL" id="KAK4263387.1"/>
    </source>
</evidence>
<dbReference type="GO" id="GO:0051082">
    <property type="term" value="F:unfolded protein binding"/>
    <property type="evidence" value="ECO:0007669"/>
    <property type="project" value="InterPro"/>
</dbReference>
<proteinExistence type="predicted"/>
<dbReference type="Pfam" id="PF01556">
    <property type="entry name" value="DnaJ_C"/>
    <property type="match status" value="1"/>
</dbReference>
<dbReference type="Proteomes" id="UP001293593">
    <property type="component" value="Unassembled WGS sequence"/>
</dbReference>
<feature type="domain" description="Chaperone DnaJ C-terminal" evidence="2">
    <location>
        <begin position="15"/>
        <end position="171"/>
    </location>
</feature>
<gene>
    <name evidence="3" type="ORF">QN277_028805</name>
</gene>
<keyword evidence="4" id="KW-1185">Reference proteome</keyword>
<dbReference type="SUPFAM" id="SSF49493">
    <property type="entry name" value="HSP40/DnaJ peptide-binding domain"/>
    <property type="match status" value="2"/>
</dbReference>
<dbReference type="PANTHER" id="PTHR24078">
    <property type="entry name" value="DNAJ HOMOLOG SUBFAMILY C MEMBER"/>
    <property type="match status" value="1"/>
</dbReference>
<dbReference type="FunFam" id="2.60.260.20:FF:000002">
    <property type="entry name" value="Dnaj homolog subfamily b member"/>
    <property type="match status" value="1"/>
</dbReference>
<evidence type="ECO:0000259" key="2">
    <source>
        <dbReference type="Pfam" id="PF01556"/>
    </source>
</evidence>
<dbReference type="CDD" id="cd10747">
    <property type="entry name" value="DnaJ_C"/>
    <property type="match status" value="1"/>
</dbReference>
<name>A0AAE1J6T5_9FABA</name>
<dbReference type="AlphaFoldDB" id="A0AAE1J6T5"/>
<dbReference type="InterPro" id="IPR051339">
    <property type="entry name" value="DnaJ_subfamily_B"/>
</dbReference>
<dbReference type="PANTHER" id="PTHR24078:SF175">
    <property type="entry name" value="DNAJ HEAT SHOCK FAMILY PROTEIN"/>
    <property type="match status" value="1"/>
</dbReference>
<dbReference type="InterPro" id="IPR008971">
    <property type="entry name" value="HSP40/DnaJ_pept-bd"/>
</dbReference>
<dbReference type="Gene3D" id="2.60.260.20">
    <property type="entry name" value="Urease metallochaperone UreE, N-terminal domain"/>
    <property type="match status" value="2"/>
</dbReference>
<keyword evidence="1" id="KW-0143">Chaperone</keyword>
<dbReference type="EMBL" id="JAWXYG010000009">
    <property type="protein sequence ID" value="KAK4263387.1"/>
    <property type="molecule type" value="Genomic_DNA"/>
</dbReference>
<dbReference type="GO" id="GO:0006457">
    <property type="term" value="P:protein folding"/>
    <property type="evidence" value="ECO:0007669"/>
    <property type="project" value="InterPro"/>
</dbReference>
<dbReference type="FunFam" id="2.60.260.20:FF:000006">
    <property type="entry name" value="DnaJ subfamily B member 13"/>
    <property type="match status" value="1"/>
</dbReference>
<organism evidence="3 4">
    <name type="scientific">Acacia crassicarpa</name>
    <name type="common">northern wattle</name>
    <dbReference type="NCBI Taxonomy" id="499986"/>
    <lineage>
        <taxon>Eukaryota</taxon>
        <taxon>Viridiplantae</taxon>
        <taxon>Streptophyta</taxon>
        <taxon>Embryophyta</taxon>
        <taxon>Tracheophyta</taxon>
        <taxon>Spermatophyta</taxon>
        <taxon>Magnoliopsida</taxon>
        <taxon>eudicotyledons</taxon>
        <taxon>Gunneridae</taxon>
        <taxon>Pentapetalae</taxon>
        <taxon>rosids</taxon>
        <taxon>fabids</taxon>
        <taxon>Fabales</taxon>
        <taxon>Fabaceae</taxon>
        <taxon>Caesalpinioideae</taxon>
        <taxon>mimosoid clade</taxon>
        <taxon>Acacieae</taxon>
        <taxon>Acacia</taxon>
    </lineage>
</organism>
<comment type="caution">
    <text evidence="3">The sequence shown here is derived from an EMBL/GenBank/DDBJ whole genome shotgun (WGS) entry which is preliminary data.</text>
</comment>
<evidence type="ECO:0000256" key="1">
    <source>
        <dbReference type="ARBA" id="ARBA00023186"/>
    </source>
</evidence>
<dbReference type="GO" id="GO:0051087">
    <property type="term" value="F:protein-folding chaperone binding"/>
    <property type="evidence" value="ECO:0007669"/>
    <property type="project" value="TreeGrafter"/>
</dbReference>
<evidence type="ECO:0000313" key="4">
    <source>
        <dbReference type="Proteomes" id="UP001293593"/>
    </source>
</evidence>
<sequence length="193" mass="21734">MNPATCSSGNYEYNKLPLSLEELYKGCIIKFRNSRTVFDYRGATNTVEEILKIEVEPGWKKDTVITFPGKGNQVRRKSAATDLVIVVEEKPHPIFKREQNDLIITHKISLLEALTGKTIKVTMLDGREIEVSVTDIVKPDTEIVVQDEGMPSASKPGKKGNLRINFDIIFPSQLSTLQKCQLKKIFSEVDSYS</sequence>
<protein>
    <recommendedName>
        <fullName evidence="2">Chaperone DnaJ C-terminal domain-containing protein</fullName>
    </recommendedName>
</protein>
<dbReference type="GO" id="GO:0005829">
    <property type="term" value="C:cytosol"/>
    <property type="evidence" value="ECO:0007669"/>
    <property type="project" value="TreeGrafter"/>
</dbReference>
<reference evidence="3" key="1">
    <citation type="submission" date="2023-10" db="EMBL/GenBank/DDBJ databases">
        <title>Chromosome-level genome of the transformable northern wattle, Acacia crassicarpa.</title>
        <authorList>
            <person name="Massaro I."/>
            <person name="Sinha N.R."/>
            <person name="Poethig S."/>
            <person name="Leichty A.R."/>
        </authorList>
    </citation>
    <scope>NUCLEOTIDE SEQUENCE</scope>
    <source>
        <strain evidence="3">Acra3RX</strain>
        <tissue evidence="3">Leaf</tissue>
    </source>
</reference>
<accession>A0AAE1J6T5</accession>